<dbReference type="OrthoDB" id="1908804at2759"/>
<dbReference type="Gramene" id="RZC79925">
    <property type="protein sequence ID" value="RZC79925"/>
    <property type="gene ID" value="C5167_042505"/>
</dbReference>
<feature type="region of interest" description="Disordered" evidence="2">
    <location>
        <begin position="1"/>
        <end position="42"/>
    </location>
</feature>
<feature type="region of interest" description="Disordered" evidence="2">
    <location>
        <begin position="131"/>
        <end position="183"/>
    </location>
</feature>
<keyword evidence="1" id="KW-0694">RNA-binding</keyword>
<reference evidence="4 5" key="1">
    <citation type="journal article" date="2018" name="Science">
        <title>The opium poppy genome and morphinan production.</title>
        <authorList>
            <person name="Guo L."/>
            <person name="Winzer T."/>
            <person name="Yang X."/>
            <person name="Li Y."/>
            <person name="Ning Z."/>
            <person name="He Z."/>
            <person name="Teodor R."/>
            <person name="Lu Y."/>
            <person name="Bowser T.A."/>
            <person name="Graham I.A."/>
            <person name="Ye K."/>
        </authorList>
    </citation>
    <scope>NUCLEOTIDE SEQUENCE [LARGE SCALE GENOMIC DNA]</scope>
    <source>
        <strain evidence="5">cv. HN1</strain>
        <tissue evidence="4">Leaves</tissue>
    </source>
</reference>
<organism evidence="4 5">
    <name type="scientific">Papaver somniferum</name>
    <name type="common">Opium poppy</name>
    <dbReference type="NCBI Taxonomy" id="3469"/>
    <lineage>
        <taxon>Eukaryota</taxon>
        <taxon>Viridiplantae</taxon>
        <taxon>Streptophyta</taxon>
        <taxon>Embryophyta</taxon>
        <taxon>Tracheophyta</taxon>
        <taxon>Spermatophyta</taxon>
        <taxon>Magnoliopsida</taxon>
        <taxon>Ranunculales</taxon>
        <taxon>Papaveraceae</taxon>
        <taxon>Papaveroideae</taxon>
        <taxon>Papaver</taxon>
    </lineage>
</organism>
<dbReference type="OMA" id="VPQWREG"/>
<dbReference type="InterPro" id="IPR012677">
    <property type="entry name" value="Nucleotide-bd_a/b_plait_sf"/>
</dbReference>
<feature type="domain" description="RRM" evidence="3">
    <location>
        <begin position="58"/>
        <end position="132"/>
    </location>
</feature>
<dbReference type="Proteomes" id="UP000316621">
    <property type="component" value="Chromosome 10"/>
</dbReference>
<dbReference type="SUPFAM" id="SSF54928">
    <property type="entry name" value="RNA-binding domain, RBD"/>
    <property type="match status" value="1"/>
</dbReference>
<protein>
    <recommendedName>
        <fullName evidence="3">RRM domain-containing protein</fullName>
    </recommendedName>
</protein>
<dbReference type="AlphaFoldDB" id="A0A4Y7L6X7"/>
<dbReference type="GO" id="GO:0003723">
    <property type="term" value="F:RNA binding"/>
    <property type="evidence" value="ECO:0007669"/>
    <property type="project" value="UniProtKB-UniRule"/>
</dbReference>
<dbReference type="InterPro" id="IPR035979">
    <property type="entry name" value="RBD_domain_sf"/>
</dbReference>
<dbReference type="InterPro" id="IPR000504">
    <property type="entry name" value="RRM_dom"/>
</dbReference>
<keyword evidence="5" id="KW-1185">Reference proteome</keyword>
<gene>
    <name evidence="4" type="ORF">C5167_042505</name>
</gene>
<sequence>MVGKREKPYYSRQISSSLAKRLKPAPPPYESSEPAAAESNDEIQLDEQFNKPTSQNSSMVVVHNLSHDCSVLNLKSRLEIYGSISRIRIDHGVGYVTFRSRDSAEASVIASLDPELGITIDSQQVVVSWSNNHSPSWREGVEKKSPTSRLLRPEIPLRKHGRGNKLNSSSNTTRNPRDAPDLPFKGREIIAYDDLL</sequence>
<proteinExistence type="predicted"/>
<dbReference type="SMART" id="SM00360">
    <property type="entry name" value="RRM"/>
    <property type="match status" value="1"/>
</dbReference>
<dbReference type="EMBL" id="CM010724">
    <property type="protein sequence ID" value="RZC79925.1"/>
    <property type="molecule type" value="Genomic_DNA"/>
</dbReference>
<dbReference type="Gene3D" id="3.30.70.330">
    <property type="match status" value="1"/>
</dbReference>
<evidence type="ECO:0000256" key="1">
    <source>
        <dbReference type="PROSITE-ProRule" id="PRU00176"/>
    </source>
</evidence>
<name>A0A4Y7L6X7_PAPSO</name>
<dbReference type="CDD" id="cd00590">
    <property type="entry name" value="RRM_SF"/>
    <property type="match status" value="1"/>
</dbReference>
<feature type="compositionally biased region" description="Polar residues" evidence="2">
    <location>
        <begin position="165"/>
        <end position="174"/>
    </location>
</feature>
<evidence type="ECO:0000256" key="2">
    <source>
        <dbReference type="SAM" id="MobiDB-lite"/>
    </source>
</evidence>
<evidence type="ECO:0000313" key="5">
    <source>
        <dbReference type="Proteomes" id="UP000316621"/>
    </source>
</evidence>
<evidence type="ECO:0000259" key="3">
    <source>
        <dbReference type="PROSITE" id="PS50102"/>
    </source>
</evidence>
<evidence type="ECO:0000313" key="4">
    <source>
        <dbReference type="EMBL" id="RZC79925.1"/>
    </source>
</evidence>
<dbReference type="STRING" id="3469.A0A4Y7L6X7"/>
<dbReference type="Pfam" id="PF00076">
    <property type="entry name" value="RRM_1"/>
    <property type="match status" value="1"/>
</dbReference>
<feature type="compositionally biased region" description="Basic and acidic residues" evidence="2">
    <location>
        <begin position="139"/>
        <end position="157"/>
    </location>
</feature>
<dbReference type="PROSITE" id="PS50102">
    <property type="entry name" value="RRM"/>
    <property type="match status" value="1"/>
</dbReference>
<accession>A0A4Y7L6X7</accession>